<dbReference type="FunFam" id="3.40.630.30:FF:000013">
    <property type="entry name" value="cysteine-rich protein 2-binding protein-like"/>
    <property type="match status" value="1"/>
</dbReference>
<evidence type="ECO:0000313" key="3">
    <source>
        <dbReference type="EMBL" id="KAB7493872.1"/>
    </source>
</evidence>
<dbReference type="GO" id="GO:0004402">
    <property type="term" value="F:histone acetyltransferase activity"/>
    <property type="evidence" value="ECO:0007669"/>
    <property type="project" value="TreeGrafter"/>
</dbReference>
<dbReference type="AlphaFoldDB" id="A0A5N5SJ64"/>
<protein>
    <submittedName>
        <fullName evidence="3">Cysteine-rich protein 2-binding protein</fullName>
    </submittedName>
</protein>
<dbReference type="Pfam" id="PF00583">
    <property type="entry name" value="Acetyltransf_1"/>
    <property type="match status" value="1"/>
</dbReference>
<evidence type="ECO:0000256" key="1">
    <source>
        <dbReference type="SAM" id="MobiDB-lite"/>
    </source>
</evidence>
<comment type="caution">
    <text evidence="3">The sequence shown here is derived from an EMBL/GenBank/DDBJ whole genome shotgun (WGS) entry which is preliminary data.</text>
</comment>
<evidence type="ECO:0000259" key="2">
    <source>
        <dbReference type="PROSITE" id="PS51186"/>
    </source>
</evidence>
<dbReference type="CDD" id="cd04301">
    <property type="entry name" value="NAT_SF"/>
    <property type="match status" value="1"/>
</dbReference>
<accession>A0A5N5SJ64</accession>
<dbReference type="EMBL" id="SEYY01024829">
    <property type="protein sequence ID" value="KAB7493872.1"/>
    <property type="molecule type" value="Genomic_DNA"/>
</dbReference>
<organism evidence="3 4">
    <name type="scientific">Armadillidium nasatum</name>
    <dbReference type="NCBI Taxonomy" id="96803"/>
    <lineage>
        <taxon>Eukaryota</taxon>
        <taxon>Metazoa</taxon>
        <taxon>Ecdysozoa</taxon>
        <taxon>Arthropoda</taxon>
        <taxon>Crustacea</taxon>
        <taxon>Multicrustacea</taxon>
        <taxon>Malacostraca</taxon>
        <taxon>Eumalacostraca</taxon>
        <taxon>Peracarida</taxon>
        <taxon>Isopoda</taxon>
        <taxon>Oniscidea</taxon>
        <taxon>Crinocheta</taxon>
        <taxon>Armadillidiidae</taxon>
        <taxon>Armadillidium</taxon>
    </lineage>
</organism>
<dbReference type="Proteomes" id="UP000326759">
    <property type="component" value="Unassembled WGS sequence"/>
</dbReference>
<name>A0A5N5SJ64_9CRUS</name>
<proteinExistence type="predicted"/>
<dbReference type="OrthoDB" id="4080456at2759"/>
<dbReference type="Gene3D" id="3.40.630.30">
    <property type="match status" value="1"/>
</dbReference>
<feature type="compositionally biased region" description="Basic and acidic residues" evidence="1">
    <location>
        <begin position="1"/>
        <end position="10"/>
    </location>
</feature>
<dbReference type="InterPro" id="IPR000182">
    <property type="entry name" value="GNAT_dom"/>
</dbReference>
<sequence>MRSVSEEKTTTPHPKRQRLQKSQLRNDYIYPSCSVKSYFTHNKKYKEQKICQNSFLRDKEKIVPLTVYDERVKLKELNSRFIQKGLPFSEYLLRRKLIVRQTKREYGLPVFNVDEEVKFIQNNGRLMTNKERIIHSYSKEKTQWYGGPASILDRYQVSGKALIDMKSKNVSFRERLTGTSECDFDFIDSPYSGRVLKPFIYRDFESKPPRLKLLNEIIHHARKNKKDLSGICTCPMPIDYRYVTPKHIPALNHLARTYFWEGIDLSEILQYPDFTCVVSYGKLVVGFGVIVPDTRPNEGYISYLLVHPEWRKAGIGKFMLYHLIQTCHGMDITLHVSATNNALVLYQKFGFKVEEFLPNFYEKYLPYDDKQCKHALFLRLHR</sequence>
<keyword evidence="4" id="KW-1185">Reference proteome</keyword>
<dbReference type="SUPFAM" id="SSF55729">
    <property type="entry name" value="Acyl-CoA N-acyltransferases (Nat)"/>
    <property type="match status" value="1"/>
</dbReference>
<dbReference type="PANTHER" id="PTHR20916:SF26">
    <property type="entry name" value="CYSTEINE-RICH PROTEIN 2-BINDING PROTEIN"/>
    <property type="match status" value="1"/>
</dbReference>
<dbReference type="InterPro" id="IPR016181">
    <property type="entry name" value="Acyl_CoA_acyltransferase"/>
</dbReference>
<feature type="region of interest" description="Disordered" evidence="1">
    <location>
        <begin position="1"/>
        <end position="21"/>
    </location>
</feature>
<gene>
    <name evidence="3" type="primary">Csrp2bp</name>
    <name evidence="3" type="ORF">Anas_01986</name>
</gene>
<evidence type="ECO:0000313" key="4">
    <source>
        <dbReference type="Proteomes" id="UP000326759"/>
    </source>
</evidence>
<reference evidence="3 4" key="1">
    <citation type="journal article" date="2019" name="PLoS Biol.">
        <title>Sex chromosomes control vertical transmission of feminizing Wolbachia symbionts in an isopod.</title>
        <authorList>
            <person name="Becking T."/>
            <person name="Chebbi M.A."/>
            <person name="Giraud I."/>
            <person name="Moumen B."/>
            <person name="Laverre T."/>
            <person name="Caubet Y."/>
            <person name="Peccoud J."/>
            <person name="Gilbert C."/>
            <person name="Cordaux R."/>
        </authorList>
    </citation>
    <scope>NUCLEOTIDE SEQUENCE [LARGE SCALE GENOMIC DNA]</scope>
    <source>
        <strain evidence="3">ANa2</strain>
        <tissue evidence="3">Whole body excluding digestive tract and cuticle</tissue>
    </source>
</reference>
<feature type="domain" description="N-acetyltransferase" evidence="2">
    <location>
        <begin position="238"/>
        <end position="368"/>
    </location>
</feature>
<dbReference type="PROSITE" id="PS51186">
    <property type="entry name" value="GNAT"/>
    <property type="match status" value="1"/>
</dbReference>
<dbReference type="PANTHER" id="PTHR20916">
    <property type="entry name" value="CYSTEINE AND GLYCINE-RICH PROTEIN 2 BINDING PROTEIN"/>
    <property type="match status" value="1"/>
</dbReference>